<dbReference type="AlphaFoldDB" id="Q5F1X0"/>
<gene>
    <name evidence="3" type="primary">P0784G04.1</name>
    <name evidence="2" type="synonym">B1642C07.54</name>
</gene>
<feature type="region of interest" description="Disordered" evidence="1">
    <location>
        <begin position="1"/>
        <end position="47"/>
    </location>
</feature>
<sequence length="228" mass="24454">MAVRRRGSVAGDSNQAAREVAAHGAKGGGVGQRRLRTRERRGREPRGRAVTWAWGAERAREERRGRDGVRGMRGSGGCYWGAGGGRLGMTDRWASPVSVPERREGKRAGPAKRKGVTPKIHARRGSSTMTTASLVHPSASSSSSSTRAEVEVVGGVFVCSDSCSGDIVRNLIVDYGSGKITLTAACIQFCVPCTRPQPLLPPLCHSGPINTCFATADDRGRSRFRHYH</sequence>
<dbReference type="EMBL" id="AP008247">
    <property type="protein sequence ID" value="BAD89465.1"/>
    <property type="molecule type" value="Genomic_DNA"/>
</dbReference>
<evidence type="ECO:0000313" key="2">
    <source>
        <dbReference type="EMBL" id="BAD89463.1"/>
    </source>
</evidence>
<reference evidence="2" key="1">
    <citation type="submission" date="2005-01" db="EMBL/GenBank/DDBJ databases">
        <title>Oryza sativa nipponbare(GA3) genomic DNA, chromosome 1, BAC clone:B1642C07.</title>
        <authorList>
            <person name="Sasaki T."/>
            <person name="Matsumoto T."/>
            <person name="Fujisawa M."/>
        </authorList>
    </citation>
    <scope>NUCLEOTIDE SEQUENCE</scope>
</reference>
<protein>
    <submittedName>
        <fullName evidence="2">Uncharacterized protein B1642C07.54</fullName>
    </submittedName>
    <submittedName>
        <fullName evidence="3">Uncharacterized protein P0784G04.1</fullName>
    </submittedName>
</protein>
<dbReference type="EMBL" id="AP008246">
    <property type="protein sequence ID" value="BAD89463.1"/>
    <property type="molecule type" value="Genomic_DNA"/>
</dbReference>
<proteinExistence type="predicted"/>
<feature type="region of interest" description="Disordered" evidence="1">
    <location>
        <begin position="97"/>
        <end position="143"/>
    </location>
</feature>
<name>Q5F1X0_ORYSJ</name>
<reference evidence="3" key="2">
    <citation type="submission" date="2005-01" db="EMBL/GenBank/DDBJ databases">
        <title>Oryza sativa nipponbare(GA3) genomic DNA, chromosome 1, PAC clone:P0784G04.</title>
        <authorList>
            <person name="Sasaki T."/>
            <person name="Matsumoto T."/>
            <person name="Fujisawa M."/>
        </authorList>
    </citation>
    <scope>NUCLEOTIDE SEQUENCE</scope>
</reference>
<evidence type="ECO:0000313" key="3">
    <source>
        <dbReference type="EMBL" id="BAD89465.1"/>
    </source>
</evidence>
<evidence type="ECO:0000256" key="1">
    <source>
        <dbReference type="SAM" id="MobiDB-lite"/>
    </source>
</evidence>
<organism evidence="3">
    <name type="scientific">Oryza sativa subsp. japonica</name>
    <name type="common">Rice</name>
    <dbReference type="NCBI Taxonomy" id="39947"/>
    <lineage>
        <taxon>Eukaryota</taxon>
        <taxon>Viridiplantae</taxon>
        <taxon>Streptophyta</taxon>
        <taxon>Embryophyta</taxon>
        <taxon>Tracheophyta</taxon>
        <taxon>Spermatophyta</taxon>
        <taxon>Magnoliopsida</taxon>
        <taxon>Liliopsida</taxon>
        <taxon>Poales</taxon>
        <taxon>Poaceae</taxon>
        <taxon>BOP clade</taxon>
        <taxon>Oryzoideae</taxon>
        <taxon>Oryzeae</taxon>
        <taxon>Oryzinae</taxon>
        <taxon>Oryza</taxon>
        <taxon>Oryza sativa</taxon>
    </lineage>
</organism>
<accession>Q5F1X0</accession>
<feature type="compositionally biased region" description="Basic residues" evidence="1">
    <location>
        <begin position="109"/>
        <end position="124"/>
    </location>
</feature>